<feature type="region of interest" description="Disordered" evidence="1">
    <location>
        <begin position="724"/>
        <end position="748"/>
    </location>
</feature>
<proteinExistence type="predicted"/>
<reference evidence="2" key="1">
    <citation type="submission" date="2009-11" db="EMBL/GenBank/DDBJ databases">
        <authorList>
            <consortium name="The Broad Institute Genome Sequencing Platform"/>
            <person name="Ward D."/>
            <person name="Feldgarden M."/>
            <person name="Earl A."/>
            <person name="Young S.K."/>
            <person name="Zeng Q."/>
            <person name="Koehrsen M."/>
            <person name="Alvarado L."/>
            <person name="Berlin A."/>
            <person name="Bochicchio J."/>
            <person name="Borenstein D."/>
            <person name="Chapman S.B."/>
            <person name="Chen Z."/>
            <person name="Engels R."/>
            <person name="Freedman E."/>
            <person name="Gellesch M."/>
            <person name="Goldberg J."/>
            <person name="Griggs A."/>
            <person name="Gujja S."/>
            <person name="Heilman E."/>
            <person name="Heiman D."/>
            <person name="Hepburn T."/>
            <person name="Howarth C."/>
            <person name="Jen D."/>
            <person name="Larson L."/>
            <person name="Lewis B."/>
            <person name="Mehta T."/>
            <person name="Park D."/>
            <person name="Pearson M."/>
            <person name="Roberts A."/>
            <person name="Saif S."/>
            <person name="Shea T."/>
            <person name="Shenoy N."/>
            <person name="Sisk P."/>
            <person name="Stolte C."/>
            <person name="Sykes S."/>
            <person name="Thomson T."/>
            <person name="Walk T."/>
            <person name="White J."/>
            <person name="Yandava C."/>
            <person name="Izard J."/>
            <person name="Baranova O.V."/>
            <person name="Blanton J.M."/>
            <person name="Tanner A.C."/>
            <person name="Dewhirst F.E."/>
            <person name="Haas B."/>
            <person name="Nusbaum C."/>
            <person name="Birren B."/>
        </authorList>
    </citation>
    <scope>NUCLEOTIDE SEQUENCE [LARGE SCALE GENOMIC DNA]</scope>
    <source>
        <strain evidence="2">1-1 BBBD Race 1</strain>
    </source>
</reference>
<evidence type="ECO:0000256" key="1">
    <source>
        <dbReference type="SAM" id="MobiDB-lite"/>
    </source>
</evidence>
<dbReference type="EnsemblFungi" id="PTTG_28284-t43_1">
    <property type="protein sequence ID" value="PTTG_28284-t43_1-p1"/>
    <property type="gene ID" value="PTTG_28284"/>
</dbReference>
<feature type="compositionally biased region" description="Low complexity" evidence="1">
    <location>
        <begin position="622"/>
        <end position="635"/>
    </location>
</feature>
<accession>A0A180GD67</accession>
<organism evidence="2">
    <name type="scientific">Puccinia triticina (isolate 1-1 / race 1 (BBBD))</name>
    <name type="common">Brown leaf rust fungus</name>
    <dbReference type="NCBI Taxonomy" id="630390"/>
    <lineage>
        <taxon>Eukaryota</taxon>
        <taxon>Fungi</taxon>
        <taxon>Dikarya</taxon>
        <taxon>Basidiomycota</taxon>
        <taxon>Pucciniomycotina</taxon>
        <taxon>Pucciniomycetes</taxon>
        <taxon>Pucciniales</taxon>
        <taxon>Pucciniaceae</taxon>
        <taxon>Puccinia</taxon>
    </lineage>
</organism>
<feature type="compositionally biased region" description="Low complexity" evidence="1">
    <location>
        <begin position="644"/>
        <end position="662"/>
    </location>
</feature>
<feature type="compositionally biased region" description="Basic residues" evidence="1">
    <location>
        <begin position="673"/>
        <end position="683"/>
    </location>
</feature>
<dbReference type="AlphaFoldDB" id="A0A180GD67"/>
<dbReference type="VEuPathDB" id="FungiDB:PTTG_28284"/>
<keyword evidence="4" id="KW-1185">Reference proteome</keyword>
<feature type="region of interest" description="Disordered" evidence="1">
    <location>
        <begin position="148"/>
        <end position="179"/>
    </location>
</feature>
<feature type="region of interest" description="Disordered" evidence="1">
    <location>
        <begin position="512"/>
        <end position="583"/>
    </location>
</feature>
<dbReference type="Proteomes" id="UP000005240">
    <property type="component" value="Unassembled WGS sequence"/>
</dbReference>
<feature type="compositionally biased region" description="Basic and acidic residues" evidence="1">
    <location>
        <begin position="546"/>
        <end position="555"/>
    </location>
</feature>
<dbReference type="EMBL" id="ADAS02000099">
    <property type="protein sequence ID" value="OAV90561.1"/>
    <property type="molecule type" value="Genomic_DNA"/>
</dbReference>
<protein>
    <submittedName>
        <fullName evidence="2 3">Uncharacterized protein</fullName>
    </submittedName>
</protein>
<reference evidence="3" key="4">
    <citation type="submission" date="2025-05" db="UniProtKB">
        <authorList>
            <consortium name="EnsemblFungi"/>
        </authorList>
    </citation>
    <scope>IDENTIFICATION</scope>
    <source>
        <strain evidence="3">isolate 1-1 / race 1 (BBBD)</strain>
    </source>
</reference>
<reference evidence="3 4" key="3">
    <citation type="journal article" date="2017" name="G3 (Bethesda)">
        <title>Comparative analysis highlights variable genome content of wheat rusts and divergence of the mating loci.</title>
        <authorList>
            <person name="Cuomo C.A."/>
            <person name="Bakkeren G."/>
            <person name="Khalil H.B."/>
            <person name="Panwar V."/>
            <person name="Joly D."/>
            <person name="Linning R."/>
            <person name="Sakthikumar S."/>
            <person name="Song X."/>
            <person name="Adiconis X."/>
            <person name="Fan L."/>
            <person name="Goldberg J.M."/>
            <person name="Levin J.Z."/>
            <person name="Young S."/>
            <person name="Zeng Q."/>
            <person name="Anikster Y."/>
            <person name="Bruce M."/>
            <person name="Wang M."/>
            <person name="Yin C."/>
            <person name="McCallum B."/>
            <person name="Szabo L.J."/>
            <person name="Hulbert S."/>
            <person name="Chen X."/>
            <person name="Fellers J.P."/>
        </authorList>
    </citation>
    <scope>NUCLEOTIDE SEQUENCE</scope>
    <source>
        <strain evidence="4">Isolate 1-1 / race 1 (BBBD)</strain>
        <strain evidence="3">isolate 1-1 / race 1 (BBBD)</strain>
    </source>
</reference>
<gene>
    <name evidence="2" type="ORF">PTTG_28284</name>
</gene>
<name>A0A180GD67_PUCT1</name>
<evidence type="ECO:0000313" key="2">
    <source>
        <dbReference type="EMBL" id="OAV90561.1"/>
    </source>
</evidence>
<dbReference type="STRING" id="630390.A0A180GD67"/>
<reference evidence="2" key="2">
    <citation type="submission" date="2016-05" db="EMBL/GenBank/DDBJ databases">
        <title>Comparative analysis highlights variable genome content of wheat rusts and divergence of the mating loci.</title>
        <authorList>
            <person name="Cuomo C.A."/>
            <person name="Bakkeren G."/>
            <person name="Szabo L."/>
            <person name="Khalil H."/>
            <person name="Joly D."/>
            <person name="Goldberg J."/>
            <person name="Young S."/>
            <person name="Zeng Q."/>
            <person name="Fellers J."/>
        </authorList>
    </citation>
    <scope>NUCLEOTIDE SEQUENCE [LARGE SCALE GENOMIC DNA]</scope>
    <source>
        <strain evidence="2">1-1 BBBD Race 1</strain>
    </source>
</reference>
<evidence type="ECO:0000313" key="3">
    <source>
        <dbReference type="EnsemblFungi" id="PTTG_28284-t43_1-p1"/>
    </source>
</evidence>
<evidence type="ECO:0000313" key="4">
    <source>
        <dbReference type="Proteomes" id="UP000005240"/>
    </source>
</evidence>
<sequence>MADEQALFEAKCLALLQPCDATGPTHDEKINKMQRRFPKVKAWLDWWTMADVESILFPSRRKMLEDSPNGEDGLPSLTNAQESMHRVYYMFSSGKKSMLAGFSELYAFVQALETNHSLRMHGVPIRYGIATKDQKSIAQSIGWIKPTKQQRAAMNDGRPPDTTEALLDGPNKRAKLGRPRNSQNINRAAHTTYASYAALKNALRQNQCWLAASLDSLYAINERASWEQIIEDNPYSRVKPAIQSGSQSTSYLFRRRGVLVSRFLHGNPAGPKGQLLGSFANTITQAMFDSNGIGYADAGALITLWASSGLAGTSGLQCQTCNTSRSKKFRPSKPQNPDDIAGSFLEELSTISFPNGKSPPHLYFNIDSTSILNEQKQVEFVAQMSWPFKLMVSGEEYTLILRGYWGAHHYWGKVLRQIRGVTGVWLHNNRENTGYAQMVDPVPGSISGAHPNTSWLIYSQQWTNDKATFVKESNERIRRDNPKISLGFPFEHLQSFLNIGYNGNITGDNIVGPAPSAKPVPKPVRSRRKSTKFIGDNISSPLCSEDWSKDLSDHSGEDEESTSEESLHSDFQAVLSPQPSQPVTKPIKIRLRLNNSQPNQSIPTPHPEPTPAARATSKAPTRWSQPSRAPRPSSSTTVLPPLLPQDLLPDPAAASAPLALGPNVPFSELAPKKPARKCGRPHKPIISDRKFQPAPLSGVDWERIAARLAANWKAHFTAKNVKFQAQNPGNPRKSLLIDLGNLASSSSD</sequence>
<feature type="region of interest" description="Disordered" evidence="1">
    <location>
        <begin position="596"/>
        <end position="690"/>
    </location>
</feature>